<reference evidence="1" key="1">
    <citation type="submission" date="2018-02" db="EMBL/GenBank/DDBJ databases">
        <title>Rhizophora mucronata_Transcriptome.</title>
        <authorList>
            <person name="Meera S.P."/>
            <person name="Sreeshan A."/>
            <person name="Augustine A."/>
        </authorList>
    </citation>
    <scope>NUCLEOTIDE SEQUENCE</scope>
    <source>
        <tissue evidence="1">Leaf</tissue>
    </source>
</reference>
<name>A0A2P2QFE6_RHIMU</name>
<protein>
    <submittedName>
        <fullName evidence="1">Uncharacterized protein</fullName>
    </submittedName>
</protein>
<organism evidence="1">
    <name type="scientific">Rhizophora mucronata</name>
    <name type="common">Asiatic mangrove</name>
    <dbReference type="NCBI Taxonomy" id="61149"/>
    <lineage>
        <taxon>Eukaryota</taxon>
        <taxon>Viridiplantae</taxon>
        <taxon>Streptophyta</taxon>
        <taxon>Embryophyta</taxon>
        <taxon>Tracheophyta</taxon>
        <taxon>Spermatophyta</taxon>
        <taxon>Magnoliopsida</taxon>
        <taxon>eudicotyledons</taxon>
        <taxon>Gunneridae</taxon>
        <taxon>Pentapetalae</taxon>
        <taxon>rosids</taxon>
        <taxon>fabids</taxon>
        <taxon>Malpighiales</taxon>
        <taxon>Rhizophoraceae</taxon>
        <taxon>Rhizophora</taxon>
    </lineage>
</organism>
<evidence type="ECO:0000313" key="1">
    <source>
        <dbReference type="EMBL" id="MBX65708.1"/>
    </source>
</evidence>
<sequence length="31" mass="3725">MSCNLEIKLRRDTLFFFFSKSSLFAVLLNKR</sequence>
<proteinExistence type="predicted"/>
<dbReference type="EMBL" id="GGEC01085224">
    <property type="protein sequence ID" value="MBX65708.1"/>
    <property type="molecule type" value="Transcribed_RNA"/>
</dbReference>
<accession>A0A2P2QFE6</accession>
<dbReference type="AlphaFoldDB" id="A0A2P2QFE6"/>